<dbReference type="RefSeq" id="WP_076626363.1">
    <property type="nucleotide sequence ID" value="NZ_CP019312.1"/>
</dbReference>
<reference evidence="2 3" key="1">
    <citation type="submission" date="2017-01" db="EMBL/GenBank/DDBJ databases">
        <title>Complete genome of Tateyamaria omphalii DOK1-4 isolated from seawater in Dokdo.</title>
        <authorList>
            <person name="Kim J.H."/>
            <person name="Chi W.-J."/>
        </authorList>
    </citation>
    <scope>NUCLEOTIDE SEQUENCE [LARGE SCALE GENOMIC DNA]</scope>
    <source>
        <strain evidence="2 3">DOK1-4</strain>
    </source>
</reference>
<keyword evidence="1" id="KW-0472">Membrane</keyword>
<dbReference type="InterPro" id="IPR014550">
    <property type="entry name" value="UCP028704_OpgC"/>
</dbReference>
<feature type="transmembrane region" description="Helical" evidence="1">
    <location>
        <begin position="103"/>
        <end position="122"/>
    </location>
</feature>
<proteinExistence type="predicted"/>
<gene>
    <name evidence="2" type="ORF">BWR18_01340</name>
</gene>
<feature type="transmembrane region" description="Helical" evidence="1">
    <location>
        <begin position="32"/>
        <end position="55"/>
    </location>
</feature>
<feature type="transmembrane region" description="Helical" evidence="1">
    <location>
        <begin position="392"/>
        <end position="412"/>
    </location>
</feature>
<feature type="transmembrane region" description="Helical" evidence="1">
    <location>
        <begin position="313"/>
        <end position="331"/>
    </location>
</feature>
<dbReference type="PANTHER" id="PTHR38592">
    <property type="entry name" value="BLL4819 PROTEIN"/>
    <property type="match status" value="1"/>
</dbReference>
<keyword evidence="3" id="KW-1185">Reference proteome</keyword>
<dbReference type="Proteomes" id="UP000186336">
    <property type="component" value="Chromosome"/>
</dbReference>
<sequence length="423" mass="47668">MTFADPANTPAAAPAAAPTANPVRVRDIRLDFFRGIAMFIILFAHTPGNFLTRWIPARWGFSDATEMFVFCSGMASAIAFGATFDRAGFALGTARVGYRIWQVYWAHVGLFFATAALLVYVTDLEITTRNYWGQMNLWMLFVESEHWENANILFSFMTLQWVPNLFDILPMYMVILAMMPLVIALSRVHLGLVAAFCIAMWILGQRRFMEAAGLPYLNFTAEPWVGNDDWQRRWFLNPFAWQLVFFTGFAFMRGWLPKPPVNALLIGVATVIVLANIPFSSVGVRENGGLGLDWASEWRSENRQWISKSDFGILRYIQFLALAYLAWVLAGDKGDRLRVTATHAVARIWDRVLKLILKVGQQSLAVFVVSIFVARFNGFAMDVLGRETGTVLAINAFGCGVLILTAYLAGWFKSTPWKPKVPR</sequence>
<feature type="transmembrane region" description="Helical" evidence="1">
    <location>
        <begin position="352"/>
        <end position="372"/>
    </location>
</feature>
<feature type="transmembrane region" description="Helical" evidence="1">
    <location>
        <begin position="67"/>
        <end position="91"/>
    </location>
</feature>
<dbReference type="AlphaFoldDB" id="A0A1P8MR25"/>
<accession>A0A1P8MR25</accession>
<keyword evidence="1" id="KW-1133">Transmembrane helix</keyword>
<organism evidence="2 3">
    <name type="scientific">Tateyamaria omphalii</name>
    <dbReference type="NCBI Taxonomy" id="299262"/>
    <lineage>
        <taxon>Bacteria</taxon>
        <taxon>Pseudomonadati</taxon>
        <taxon>Pseudomonadota</taxon>
        <taxon>Alphaproteobacteria</taxon>
        <taxon>Rhodobacterales</taxon>
        <taxon>Roseobacteraceae</taxon>
        <taxon>Tateyamaria</taxon>
    </lineage>
</organism>
<evidence type="ECO:0000313" key="3">
    <source>
        <dbReference type="Proteomes" id="UP000186336"/>
    </source>
</evidence>
<dbReference type="PANTHER" id="PTHR38592:SF3">
    <property type="entry name" value="BLL4819 PROTEIN"/>
    <property type="match status" value="1"/>
</dbReference>
<name>A0A1P8MR25_9RHOB</name>
<keyword evidence="1" id="KW-0812">Transmembrane</keyword>
<dbReference type="KEGG" id="tom:BWR18_01340"/>
<evidence type="ECO:0008006" key="4">
    <source>
        <dbReference type="Google" id="ProtNLM"/>
    </source>
</evidence>
<protein>
    <recommendedName>
        <fullName evidence="4">OpgC protein</fullName>
    </recommendedName>
</protein>
<dbReference type="EMBL" id="CP019312">
    <property type="protein sequence ID" value="APX10495.1"/>
    <property type="molecule type" value="Genomic_DNA"/>
</dbReference>
<dbReference type="Pfam" id="PF10129">
    <property type="entry name" value="OpgC_C"/>
    <property type="match status" value="1"/>
</dbReference>
<feature type="transmembrane region" description="Helical" evidence="1">
    <location>
        <begin position="263"/>
        <end position="284"/>
    </location>
</feature>
<evidence type="ECO:0000256" key="1">
    <source>
        <dbReference type="SAM" id="Phobius"/>
    </source>
</evidence>
<evidence type="ECO:0000313" key="2">
    <source>
        <dbReference type="EMBL" id="APX10495.1"/>
    </source>
</evidence>
<dbReference type="PIRSF" id="PIRSF028704">
    <property type="entry name" value="UPC028704"/>
    <property type="match status" value="1"/>
</dbReference>
<dbReference type="STRING" id="299262.BWR18_01340"/>
<feature type="transmembrane region" description="Helical" evidence="1">
    <location>
        <begin position="239"/>
        <end position="256"/>
    </location>
</feature>
<feature type="transmembrane region" description="Helical" evidence="1">
    <location>
        <begin position="190"/>
        <end position="208"/>
    </location>
</feature>
<dbReference type="OrthoDB" id="9775975at2"/>